<dbReference type="RefSeq" id="WP_385940766.1">
    <property type="nucleotide sequence ID" value="NZ_JBHSOZ010000004.1"/>
</dbReference>
<evidence type="ECO:0000313" key="3">
    <source>
        <dbReference type="Proteomes" id="UP001596142"/>
    </source>
</evidence>
<dbReference type="PANTHER" id="PTHR39158">
    <property type="entry name" value="OS08G0560600 PROTEIN"/>
    <property type="match status" value="1"/>
</dbReference>
<dbReference type="EMBL" id="JBHSOZ010000004">
    <property type="protein sequence ID" value="MFC5713204.1"/>
    <property type="molecule type" value="Genomic_DNA"/>
</dbReference>
<sequence>MEFSARLSEERIKASIEKGEFSNLRGAGKPLVIENDSMIPDELRMGYKIMKNAGFLPEELQLKKEMITLEELLSCCDDENEQTELKEKLSQKALRFHQLAEQRKLKNSKAYHTYSGAVKKRLF</sequence>
<evidence type="ECO:0000259" key="1">
    <source>
        <dbReference type="Pfam" id="PF09350"/>
    </source>
</evidence>
<organism evidence="2 3">
    <name type="scientific">Thalassorhabdus alkalitolerans</name>
    <dbReference type="NCBI Taxonomy" id="2282697"/>
    <lineage>
        <taxon>Bacteria</taxon>
        <taxon>Bacillati</taxon>
        <taxon>Bacillota</taxon>
        <taxon>Bacilli</taxon>
        <taxon>Bacillales</taxon>
        <taxon>Bacillaceae</taxon>
        <taxon>Thalassorhabdus</taxon>
    </lineage>
</organism>
<gene>
    <name evidence="2" type="ORF">ACFPU1_10440</name>
</gene>
<comment type="caution">
    <text evidence="2">The sequence shown here is derived from an EMBL/GenBank/DDBJ whole genome shotgun (WGS) entry which is preliminary data.</text>
</comment>
<dbReference type="InterPro" id="IPR018961">
    <property type="entry name" value="DnaJ_homolog_subfam-C_membr-28"/>
</dbReference>
<accession>A0ABW0YS56</accession>
<dbReference type="InterPro" id="IPR052573">
    <property type="entry name" value="DnaJ_C_subfamily_28"/>
</dbReference>
<dbReference type="Pfam" id="PF09350">
    <property type="entry name" value="DJC28_CD"/>
    <property type="match status" value="1"/>
</dbReference>
<dbReference type="Proteomes" id="UP001596142">
    <property type="component" value="Unassembled WGS sequence"/>
</dbReference>
<proteinExistence type="predicted"/>
<keyword evidence="3" id="KW-1185">Reference proteome</keyword>
<protein>
    <submittedName>
        <fullName evidence="2">DUF1992 domain-containing protein</fullName>
    </submittedName>
</protein>
<name>A0ABW0YS56_9BACI</name>
<evidence type="ECO:0000313" key="2">
    <source>
        <dbReference type="EMBL" id="MFC5713204.1"/>
    </source>
</evidence>
<feature type="domain" description="DnaJ homologue subfamily C member 28 conserved" evidence="1">
    <location>
        <begin position="8"/>
        <end position="73"/>
    </location>
</feature>
<reference evidence="3" key="1">
    <citation type="journal article" date="2019" name="Int. J. Syst. Evol. Microbiol.">
        <title>The Global Catalogue of Microorganisms (GCM) 10K type strain sequencing project: providing services to taxonomists for standard genome sequencing and annotation.</title>
        <authorList>
            <consortium name="The Broad Institute Genomics Platform"/>
            <consortium name="The Broad Institute Genome Sequencing Center for Infectious Disease"/>
            <person name="Wu L."/>
            <person name="Ma J."/>
        </authorList>
    </citation>
    <scope>NUCLEOTIDE SEQUENCE [LARGE SCALE GENOMIC DNA]</scope>
    <source>
        <strain evidence="3">CECT 7184</strain>
    </source>
</reference>
<dbReference type="PANTHER" id="PTHR39158:SF1">
    <property type="entry name" value="DNAJ HOMOLOG SUBFAMILY C MEMBER 28"/>
    <property type="match status" value="1"/>
</dbReference>